<dbReference type="AlphaFoldDB" id="A0A9Q9MZI7"/>
<evidence type="ECO:0000256" key="1">
    <source>
        <dbReference type="SAM" id="MobiDB-lite"/>
    </source>
</evidence>
<dbReference type="Proteomes" id="UP001058381">
    <property type="component" value="Chromosome"/>
</dbReference>
<reference evidence="2" key="1">
    <citation type="submission" date="2022-04" db="EMBL/GenBank/DDBJ databases">
        <title>Xanthomonas prunicola pv. tritici, a pathogen causing a previously unreported foliar disease of wheat.</title>
        <authorList>
            <person name="Clavijo F."/>
            <person name="Curland R.D."/>
            <person name="Dill-Macky R."/>
            <person name="Pereyra S."/>
            <person name="Roman-Reyna V."/>
            <person name="Siri M.I."/>
        </authorList>
    </citation>
    <scope>NUCLEOTIDE SEQUENCE</scope>
    <source>
        <strain evidence="2">CIX249</strain>
    </source>
</reference>
<dbReference type="RefSeq" id="WP_260808316.1">
    <property type="nucleotide sequence ID" value="NZ_CP096138.1"/>
</dbReference>
<dbReference type="EMBL" id="CP096142">
    <property type="protein sequence ID" value="UXA67710.1"/>
    <property type="molecule type" value="Genomic_DNA"/>
</dbReference>
<proteinExistence type="predicted"/>
<accession>A0A9Q9MZI7</accession>
<feature type="region of interest" description="Disordered" evidence="1">
    <location>
        <begin position="105"/>
        <end position="128"/>
    </location>
</feature>
<organism evidence="2 3">
    <name type="scientific">Xanthomonas prunicola</name>
    <dbReference type="NCBI Taxonomy" id="2053930"/>
    <lineage>
        <taxon>Bacteria</taxon>
        <taxon>Pseudomonadati</taxon>
        <taxon>Pseudomonadota</taxon>
        <taxon>Gammaproteobacteria</taxon>
        <taxon>Lysobacterales</taxon>
        <taxon>Lysobacteraceae</taxon>
        <taxon>Xanthomonas</taxon>
    </lineage>
</organism>
<sequence>MLLQLLRKRRLAKGIDVLLGDDHCALLWRDRIMDLRALRVLAMLYSHAHPDLPQVLIACEATGFDDVLPGSDAQSVVLGRLHVCMSACERTRKLMSSLGCASKRTATEPHKDHRIRNRLSRRRQLHDQ</sequence>
<protein>
    <submittedName>
        <fullName evidence="2">Uncharacterized protein</fullName>
    </submittedName>
</protein>
<dbReference type="GeneID" id="75152497"/>
<name>A0A9Q9MZI7_9XANT</name>
<feature type="compositionally biased region" description="Basic residues" evidence="1">
    <location>
        <begin position="112"/>
        <end position="128"/>
    </location>
</feature>
<evidence type="ECO:0000313" key="3">
    <source>
        <dbReference type="Proteomes" id="UP001058381"/>
    </source>
</evidence>
<evidence type="ECO:0000313" key="2">
    <source>
        <dbReference type="EMBL" id="UXA67710.1"/>
    </source>
</evidence>
<gene>
    <name evidence="2" type="ORF">M0D43_14045</name>
</gene>